<evidence type="ECO:0000313" key="5">
    <source>
        <dbReference type="RefSeq" id="XP_038988252.1"/>
    </source>
</evidence>
<reference evidence="5" key="2">
    <citation type="submission" date="2025-08" db="UniProtKB">
        <authorList>
            <consortium name="RefSeq"/>
        </authorList>
    </citation>
    <scope>IDENTIFICATION</scope>
    <source>
        <tissue evidence="5">Young leaves</tissue>
    </source>
</reference>
<proteinExistence type="inferred from homology"/>
<feature type="compositionally biased region" description="Basic residues" evidence="2">
    <location>
        <begin position="1"/>
        <end position="19"/>
    </location>
</feature>
<dbReference type="GO" id="GO:0030527">
    <property type="term" value="F:structural constituent of chromatin"/>
    <property type="evidence" value="ECO:0007669"/>
    <property type="project" value="InterPro"/>
</dbReference>
<gene>
    <name evidence="5" type="primary">LOC103704985</name>
</gene>
<dbReference type="InterPro" id="IPR007125">
    <property type="entry name" value="H2A/H2B/H3"/>
</dbReference>
<evidence type="ECO:0000256" key="2">
    <source>
        <dbReference type="SAM" id="MobiDB-lite"/>
    </source>
</evidence>
<dbReference type="RefSeq" id="XP_038988252.1">
    <property type="nucleotide sequence ID" value="XM_039132324.1"/>
</dbReference>
<accession>A0A8B9ARU0</accession>
<dbReference type="Gene3D" id="1.10.20.10">
    <property type="entry name" value="Histone, subunit A"/>
    <property type="match status" value="1"/>
</dbReference>
<dbReference type="GO" id="GO:0000786">
    <property type="term" value="C:nucleosome"/>
    <property type="evidence" value="ECO:0007669"/>
    <property type="project" value="InterPro"/>
</dbReference>
<feature type="compositionally biased region" description="Low complexity" evidence="2">
    <location>
        <begin position="48"/>
        <end position="63"/>
    </location>
</feature>
<feature type="region of interest" description="Disordered" evidence="2">
    <location>
        <begin position="1"/>
        <end position="75"/>
    </location>
</feature>
<dbReference type="SMART" id="SM00428">
    <property type="entry name" value="H3"/>
    <property type="match status" value="1"/>
</dbReference>
<feature type="domain" description="Core Histone H2A/H2B/H3" evidence="3">
    <location>
        <begin position="75"/>
        <end position="128"/>
    </location>
</feature>
<dbReference type="SUPFAM" id="SSF47113">
    <property type="entry name" value="Histone-fold"/>
    <property type="match status" value="1"/>
</dbReference>
<dbReference type="PROSITE" id="PS00959">
    <property type="entry name" value="HISTONE_H3_2"/>
    <property type="match status" value="1"/>
</dbReference>
<dbReference type="GO" id="GO:0046982">
    <property type="term" value="F:protein heterodimerization activity"/>
    <property type="evidence" value="ECO:0007669"/>
    <property type="project" value="InterPro"/>
</dbReference>
<evidence type="ECO:0000313" key="4">
    <source>
        <dbReference type="Proteomes" id="UP000228380"/>
    </source>
</evidence>
<dbReference type="GO" id="GO:0003677">
    <property type="term" value="F:DNA binding"/>
    <property type="evidence" value="ECO:0007669"/>
    <property type="project" value="InterPro"/>
</dbReference>
<sequence length="168" mass="18908">MARAKHFSNRPRRRPKKRFQWNQPSQQQAGEASTSGTPSRPTRRGRPSARGGEPETPQEGGTPADQARRGRRLRPGTAALREIRKLQKTWKLLIPFAPFFRLVKEITNFYSRDVSRWTAEAMVAIQECKKIYSWQGGLVGKGIGEMNQVKLYSLGLLNACGISSSPDI</sequence>
<reference evidence="4" key="1">
    <citation type="journal article" date="2019" name="Nat. Commun.">
        <title>Genome-wide association mapping of date palm fruit traits.</title>
        <authorList>
            <person name="Hazzouri K.M."/>
            <person name="Gros-Balthazard M."/>
            <person name="Flowers J.M."/>
            <person name="Copetti D."/>
            <person name="Lemansour A."/>
            <person name="Lebrun M."/>
            <person name="Masmoudi K."/>
            <person name="Ferrand S."/>
            <person name="Dhar M.I."/>
            <person name="Fresquez Z.A."/>
            <person name="Rosas U."/>
            <person name="Zhang J."/>
            <person name="Talag J."/>
            <person name="Lee S."/>
            <person name="Kudrna D."/>
            <person name="Powell R.F."/>
            <person name="Leitch I.J."/>
            <person name="Krueger R.R."/>
            <person name="Wing R.A."/>
            <person name="Amiri K.M.A."/>
            <person name="Purugganan M.D."/>
        </authorList>
    </citation>
    <scope>NUCLEOTIDE SEQUENCE [LARGE SCALE GENOMIC DNA]</scope>
    <source>
        <strain evidence="4">cv. Khalas</strain>
    </source>
</reference>
<organism evidence="4 5">
    <name type="scientific">Phoenix dactylifera</name>
    <name type="common">Date palm</name>
    <dbReference type="NCBI Taxonomy" id="42345"/>
    <lineage>
        <taxon>Eukaryota</taxon>
        <taxon>Viridiplantae</taxon>
        <taxon>Streptophyta</taxon>
        <taxon>Embryophyta</taxon>
        <taxon>Tracheophyta</taxon>
        <taxon>Spermatophyta</taxon>
        <taxon>Magnoliopsida</taxon>
        <taxon>Liliopsida</taxon>
        <taxon>Arecaceae</taxon>
        <taxon>Coryphoideae</taxon>
        <taxon>Phoeniceae</taxon>
        <taxon>Phoenix</taxon>
    </lineage>
</organism>
<dbReference type="InterPro" id="IPR009072">
    <property type="entry name" value="Histone-fold"/>
</dbReference>
<dbReference type="InterPro" id="IPR000164">
    <property type="entry name" value="Histone_H3/CENP-A"/>
</dbReference>
<dbReference type="GeneID" id="103704985"/>
<dbReference type="Proteomes" id="UP000228380">
    <property type="component" value="Chromosome 12"/>
</dbReference>
<name>A0A8B9ARU0_PHODC</name>
<feature type="compositionally biased region" description="Polar residues" evidence="2">
    <location>
        <begin position="20"/>
        <end position="31"/>
    </location>
</feature>
<evidence type="ECO:0000256" key="1">
    <source>
        <dbReference type="ARBA" id="ARBA00010343"/>
    </source>
</evidence>
<dbReference type="PANTHER" id="PTHR11426">
    <property type="entry name" value="HISTONE H3"/>
    <property type="match status" value="1"/>
</dbReference>
<dbReference type="Pfam" id="PF00125">
    <property type="entry name" value="Histone"/>
    <property type="match status" value="1"/>
</dbReference>
<dbReference type="AlphaFoldDB" id="A0A8B9ARU0"/>
<comment type="similarity">
    <text evidence="1">Belongs to the histone H3 family.</text>
</comment>
<protein>
    <submittedName>
        <fullName evidence="5">Histone H3-like centromeric protein A isoform X2</fullName>
    </submittedName>
</protein>
<evidence type="ECO:0000259" key="3">
    <source>
        <dbReference type="Pfam" id="PF00125"/>
    </source>
</evidence>
<keyword evidence="4" id="KW-1185">Reference proteome</keyword>